<dbReference type="AlphaFoldDB" id="A0A1N7MAZ7"/>
<evidence type="ECO:0008006" key="3">
    <source>
        <dbReference type="Google" id="ProtNLM"/>
    </source>
</evidence>
<sequence>MEYKVLVVGCNDIKKLGENLGDQFSLLAVATAQETFHLPDLEEYKLAIVLDKEADGTGAQAQVRALKHHPVISPLPVVVLATEERDLDSRLGFYDAGCDDHIQFGNGAELQVRLMKAIFNRIANEQLKQQLDKANEMAFIAMSDTSDLGVNIQFLLDINQCENLDQAGMRLFQALKSYSISSSLQIRSRFGEKNMEANGMAKDLESTLLRECSEMGRYVDFGKRSIMNYGRVSLLVRNMPVDDSNKYGAIKDNVFSLLQGLDARVGALDNVESLKLESQLVVKLTSRMTHIMEGIDKGYHDVMVRIADAVEDIADGIEQEIQFLGMDEQQEQVIQKVLEKGILETNRVFNEGLKMDKSLTGYLTEVGRVFASDKVKTEELMALVEKIPANG</sequence>
<evidence type="ECO:0000313" key="1">
    <source>
        <dbReference type="EMBL" id="SIS83258.1"/>
    </source>
</evidence>
<proteinExistence type="predicted"/>
<dbReference type="Proteomes" id="UP000185639">
    <property type="component" value="Unassembled WGS sequence"/>
</dbReference>
<reference evidence="2" key="1">
    <citation type="submission" date="2017-01" db="EMBL/GenBank/DDBJ databases">
        <authorList>
            <person name="Varghese N."/>
            <person name="Submissions S."/>
        </authorList>
    </citation>
    <scope>NUCLEOTIDE SEQUENCE [LARGE SCALE GENOMIC DNA]</scope>
    <source>
        <strain evidence="2">DSM 24913</strain>
    </source>
</reference>
<dbReference type="EMBL" id="FTOH01000005">
    <property type="protein sequence ID" value="SIS83258.1"/>
    <property type="molecule type" value="Genomic_DNA"/>
</dbReference>
<keyword evidence="2" id="KW-1185">Reference proteome</keyword>
<dbReference type="RefSeq" id="WP_076515350.1">
    <property type="nucleotide sequence ID" value="NZ_FTOH01000005.1"/>
</dbReference>
<gene>
    <name evidence="1" type="ORF">SAMN05421686_10570</name>
</gene>
<dbReference type="OrthoDB" id="5696993at2"/>
<protein>
    <recommendedName>
        <fullName evidence="3">Response regulator receiver domain-containing protein</fullName>
    </recommendedName>
</protein>
<dbReference type="STRING" id="484498.SAMN05421686_10570"/>
<organism evidence="1 2">
    <name type="scientific">Thalassolituus maritimus</name>
    <dbReference type="NCBI Taxonomy" id="484498"/>
    <lineage>
        <taxon>Bacteria</taxon>
        <taxon>Pseudomonadati</taxon>
        <taxon>Pseudomonadota</taxon>
        <taxon>Gammaproteobacteria</taxon>
        <taxon>Oceanospirillales</taxon>
        <taxon>Oceanospirillaceae</taxon>
        <taxon>Thalassolituus</taxon>
    </lineage>
</organism>
<evidence type="ECO:0000313" key="2">
    <source>
        <dbReference type="Proteomes" id="UP000185639"/>
    </source>
</evidence>
<name>A0A1N7MAZ7_9GAMM</name>
<accession>A0A1N7MAZ7</accession>